<proteinExistence type="inferred from homology"/>
<dbReference type="GO" id="GO:0039615">
    <property type="term" value="C:T=1 icosahedral viral capsid"/>
    <property type="evidence" value="ECO:0007669"/>
    <property type="project" value="UniProtKB-KW"/>
</dbReference>
<dbReference type="Pfam" id="PF04660">
    <property type="entry name" value="Nanovirus_coat"/>
    <property type="match status" value="1"/>
</dbReference>
<keyword evidence="8" id="KW-0812">Transmembrane</keyword>
<evidence type="ECO:0000313" key="9">
    <source>
        <dbReference type="EMBL" id="QED45324.1"/>
    </source>
</evidence>
<evidence type="ECO:0000256" key="1">
    <source>
        <dbReference type="ARBA" id="ARBA00004328"/>
    </source>
</evidence>
<evidence type="ECO:0000256" key="2">
    <source>
        <dbReference type="ARBA" id="ARBA00008736"/>
    </source>
</evidence>
<keyword evidence="8" id="KW-1133">Transmembrane helix</keyword>
<evidence type="ECO:0000256" key="7">
    <source>
        <dbReference type="ARBA" id="ARBA00031336"/>
    </source>
</evidence>
<evidence type="ECO:0000256" key="4">
    <source>
        <dbReference type="ARBA" id="ARBA00022431"/>
    </source>
</evidence>
<comment type="subcellular location">
    <subcellularLocation>
        <location evidence="1">Virion</location>
    </subcellularLocation>
</comment>
<sequence length="200" mass="22264">MTAVLASAASFIFLYKRLLIVIIILTTKMVSNWNWSGKKGRRTPRRAYSRPFKSSAPTTRVLVHQSALLKKDEVSGSEIKPEGDVIRYKMKKVMLTCTLRMPPGELVNYLIVKCSSPIVNWSAAFTAPALLVKESCQDMVTIIGKGKVESNGMAGTDCTKSFNKFIKLGAGISQTQHLYVVLYTSVALKTVLEHRMYIEV</sequence>
<protein>
    <recommendedName>
        <fullName evidence="3">Capsid protein</fullName>
    </recommendedName>
    <alternativeName>
        <fullName evidence="7">Coat protein</fullName>
    </alternativeName>
</protein>
<comment type="similarity">
    <text evidence="2">Belongs to the nanoviridae capsid protein family.</text>
</comment>
<keyword evidence="4" id="KW-1140">T=1 icosahedral capsid protein</keyword>
<evidence type="ECO:0000256" key="8">
    <source>
        <dbReference type="SAM" id="Phobius"/>
    </source>
</evidence>
<evidence type="ECO:0000256" key="3">
    <source>
        <dbReference type="ARBA" id="ARBA00018091"/>
    </source>
</evidence>
<evidence type="ECO:0000256" key="5">
    <source>
        <dbReference type="ARBA" id="ARBA00022561"/>
    </source>
</evidence>
<organism evidence="9">
    <name type="scientific">Milk vetch dwarf virus</name>
    <dbReference type="NCBI Taxonomy" id="67585"/>
    <lineage>
        <taxon>Viruses</taxon>
        <taxon>Monodnaviria</taxon>
        <taxon>Shotokuvirae</taxon>
        <taxon>Cressdnaviricota</taxon>
        <taxon>Arfiviricetes</taxon>
        <taxon>Mulpavirales</taxon>
        <taxon>Nanoviridae</taxon>
        <taxon>Nanovirus</taxon>
        <taxon>Nanovirus astragali</taxon>
    </lineage>
</organism>
<name>A0A6M2YZ32_9VIRU</name>
<keyword evidence="8" id="KW-0472">Membrane</keyword>
<feature type="transmembrane region" description="Helical" evidence="8">
    <location>
        <begin position="12"/>
        <end position="35"/>
    </location>
</feature>
<keyword evidence="6" id="KW-0946">Virion</keyword>
<gene>
    <name evidence="9" type="primary">ORF1</name>
</gene>
<dbReference type="EMBL" id="MN059435">
    <property type="protein sequence ID" value="QED45324.1"/>
    <property type="molecule type" value="Genomic_DNA"/>
</dbReference>
<accession>A0A6M2YZ32</accession>
<reference evidence="9" key="1">
    <citation type="submission" date="2019-06" db="EMBL/GenBank/DDBJ databases">
        <authorList>
            <person name="Jo Y."/>
            <person name="Cho W.K."/>
        </authorList>
    </citation>
    <scope>NUCLEOTIDE SEQUENCE</scope>
    <source>
        <strain evidence="9">G48</strain>
    </source>
</reference>
<dbReference type="InterPro" id="IPR006753">
    <property type="entry name" value="Nanovirus_coat"/>
</dbReference>
<evidence type="ECO:0000256" key="6">
    <source>
        <dbReference type="ARBA" id="ARBA00022844"/>
    </source>
</evidence>
<keyword evidence="5" id="KW-0167">Capsid protein</keyword>